<proteinExistence type="predicted"/>
<gene>
    <name evidence="1" type="primary">ORF110642</name>
</gene>
<accession>A0A0B7AF56</accession>
<name>A0A0B7AF56_9EUPU</name>
<feature type="non-terminal residue" evidence="1">
    <location>
        <position position="101"/>
    </location>
</feature>
<evidence type="ECO:0000313" key="1">
    <source>
        <dbReference type="EMBL" id="CEK78535.1"/>
    </source>
</evidence>
<sequence>SEPERCNKKISVLSVLGNSYSSCHEASMLQTEFDRALVFYICHYYTPYCICKTERDPGVRIYCKGNKSAEKVGKLSTTATDKIFCPQFVVERAVFRSCSTL</sequence>
<protein>
    <submittedName>
        <fullName evidence="1">Uncharacterized protein</fullName>
    </submittedName>
</protein>
<dbReference type="EMBL" id="HACG01031670">
    <property type="protein sequence ID" value="CEK78535.1"/>
    <property type="molecule type" value="Transcribed_RNA"/>
</dbReference>
<dbReference type="AlphaFoldDB" id="A0A0B7AF56"/>
<reference evidence="1" key="1">
    <citation type="submission" date="2014-12" db="EMBL/GenBank/DDBJ databases">
        <title>Insight into the proteome of Arion vulgaris.</title>
        <authorList>
            <person name="Aradska J."/>
            <person name="Bulat T."/>
            <person name="Smidak R."/>
            <person name="Sarate P."/>
            <person name="Gangsoo J."/>
            <person name="Sialana F."/>
            <person name="Bilban M."/>
            <person name="Lubec G."/>
        </authorList>
    </citation>
    <scope>NUCLEOTIDE SEQUENCE</scope>
    <source>
        <tissue evidence="1">Skin</tissue>
    </source>
</reference>
<organism evidence="1">
    <name type="scientific">Arion vulgaris</name>
    <dbReference type="NCBI Taxonomy" id="1028688"/>
    <lineage>
        <taxon>Eukaryota</taxon>
        <taxon>Metazoa</taxon>
        <taxon>Spiralia</taxon>
        <taxon>Lophotrochozoa</taxon>
        <taxon>Mollusca</taxon>
        <taxon>Gastropoda</taxon>
        <taxon>Heterobranchia</taxon>
        <taxon>Euthyneura</taxon>
        <taxon>Panpulmonata</taxon>
        <taxon>Eupulmonata</taxon>
        <taxon>Stylommatophora</taxon>
        <taxon>Helicina</taxon>
        <taxon>Arionoidea</taxon>
        <taxon>Arionidae</taxon>
        <taxon>Arion</taxon>
    </lineage>
</organism>
<feature type="non-terminal residue" evidence="1">
    <location>
        <position position="1"/>
    </location>
</feature>